<dbReference type="EMBL" id="JACBZP010000001">
    <property type="protein sequence ID" value="NYI67457.1"/>
    <property type="molecule type" value="Genomic_DNA"/>
</dbReference>
<protein>
    <recommendedName>
        <fullName evidence="3">DUF1579 domain-containing protein</fullName>
    </recommendedName>
</protein>
<evidence type="ECO:0000313" key="1">
    <source>
        <dbReference type="EMBL" id="NYI67457.1"/>
    </source>
</evidence>
<gene>
    <name evidence="1" type="ORF">BJY26_001763</name>
</gene>
<evidence type="ECO:0000313" key="2">
    <source>
        <dbReference type="Proteomes" id="UP000539111"/>
    </source>
</evidence>
<organism evidence="1 2">
    <name type="scientific">Spelaeicoccus albus</name>
    <dbReference type="NCBI Taxonomy" id="1280376"/>
    <lineage>
        <taxon>Bacteria</taxon>
        <taxon>Bacillati</taxon>
        <taxon>Actinomycetota</taxon>
        <taxon>Actinomycetes</taxon>
        <taxon>Micrococcales</taxon>
        <taxon>Brevibacteriaceae</taxon>
        <taxon>Spelaeicoccus</taxon>
    </lineage>
</organism>
<dbReference type="RefSeq" id="WP_179427431.1">
    <property type="nucleotide sequence ID" value="NZ_JACBZP010000001.1"/>
</dbReference>
<sequence length="162" mass="17801">MTTSPDDEGPDSLAAHRSALGRLSGFAGTWHGSGWTLTERGRAEFEQTEHVTYVLGGGLLTIEGTGTHPGAPDDVRFRAFAVVRFDADSGDLKWRAYSGGNSIEVPLESTDSGWRWGFEPAPGILMRFDITLDDSGWHEIGRMSMDGGRTWQPSLEMRLTRE</sequence>
<accession>A0A7Z0D240</accession>
<name>A0A7Z0D240_9MICO</name>
<evidence type="ECO:0008006" key="3">
    <source>
        <dbReference type="Google" id="ProtNLM"/>
    </source>
</evidence>
<dbReference type="AlphaFoldDB" id="A0A7Z0D240"/>
<keyword evidence="2" id="KW-1185">Reference proteome</keyword>
<reference evidence="1 2" key="1">
    <citation type="submission" date="2020-07" db="EMBL/GenBank/DDBJ databases">
        <title>Sequencing the genomes of 1000 actinobacteria strains.</title>
        <authorList>
            <person name="Klenk H.-P."/>
        </authorList>
    </citation>
    <scope>NUCLEOTIDE SEQUENCE [LARGE SCALE GENOMIC DNA]</scope>
    <source>
        <strain evidence="1 2">DSM 26341</strain>
    </source>
</reference>
<dbReference type="Proteomes" id="UP000539111">
    <property type="component" value="Unassembled WGS sequence"/>
</dbReference>
<proteinExistence type="predicted"/>
<comment type="caution">
    <text evidence="1">The sequence shown here is derived from an EMBL/GenBank/DDBJ whole genome shotgun (WGS) entry which is preliminary data.</text>
</comment>